<dbReference type="Proteomes" id="UP000238479">
    <property type="component" value="Chromosome 1"/>
</dbReference>
<protein>
    <submittedName>
        <fullName evidence="1">Uncharacterized protein</fullName>
    </submittedName>
</protein>
<sequence>MSLPPTIMSRLIGLLTKITLISGSLSLKLSIRQLNSNIVRSSSCIVTGAGLFMIERRYRCSSVGIDR</sequence>
<reference evidence="1 2" key="1">
    <citation type="journal article" date="2018" name="Nat. Genet.">
        <title>The Rosa genome provides new insights in the design of modern roses.</title>
        <authorList>
            <person name="Bendahmane M."/>
        </authorList>
    </citation>
    <scope>NUCLEOTIDE SEQUENCE [LARGE SCALE GENOMIC DNA]</scope>
    <source>
        <strain evidence="2">cv. Old Blush</strain>
    </source>
</reference>
<dbReference type="AlphaFoldDB" id="A0A2P6S922"/>
<dbReference type="Gramene" id="PRQ55171">
    <property type="protein sequence ID" value="PRQ55171"/>
    <property type="gene ID" value="RchiOBHm_Chr1g0321681"/>
</dbReference>
<proteinExistence type="predicted"/>
<keyword evidence="2" id="KW-1185">Reference proteome</keyword>
<evidence type="ECO:0000313" key="1">
    <source>
        <dbReference type="EMBL" id="PRQ55171.1"/>
    </source>
</evidence>
<organism evidence="1 2">
    <name type="scientific">Rosa chinensis</name>
    <name type="common">China rose</name>
    <dbReference type="NCBI Taxonomy" id="74649"/>
    <lineage>
        <taxon>Eukaryota</taxon>
        <taxon>Viridiplantae</taxon>
        <taxon>Streptophyta</taxon>
        <taxon>Embryophyta</taxon>
        <taxon>Tracheophyta</taxon>
        <taxon>Spermatophyta</taxon>
        <taxon>Magnoliopsida</taxon>
        <taxon>eudicotyledons</taxon>
        <taxon>Gunneridae</taxon>
        <taxon>Pentapetalae</taxon>
        <taxon>rosids</taxon>
        <taxon>fabids</taxon>
        <taxon>Rosales</taxon>
        <taxon>Rosaceae</taxon>
        <taxon>Rosoideae</taxon>
        <taxon>Rosoideae incertae sedis</taxon>
        <taxon>Rosa</taxon>
    </lineage>
</organism>
<comment type="caution">
    <text evidence="1">The sequence shown here is derived from an EMBL/GenBank/DDBJ whole genome shotgun (WGS) entry which is preliminary data.</text>
</comment>
<evidence type="ECO:0000313" key="2">
    <source>
        <dbReference type="Proteomes" id="UP000238479"/>
    </source>
</evidence>
<accession>A0A2P6S922</accession>
<name>A0A2P6S922_ROSCH</name>
<gene>
    <name evidence="1" type="ORF">RchiOBHm_Chr1g0321681</name>
</gene>
<dbReference type="EMBL" id="PDCK01000039">
    <property type="protein sequence ID" value="PRQ55171.1"/>
    <property type="molecule type" value="Genomic_DNA"/>
</dbReference>